<dbReference type="GO" id="GO:0009086">
    <property type="term" value="P:methionine biosynthetic process"/>
    <property type="evidence" value="ECO:0007669"/>
    <property type="project" value="UniProtKB-KW"/>
</dbReference>
<dbReference type="InterPro" id="IPR005676">
    <property type="entry name" value="Asp_semi-ald_DH_pep-lack"/>
</dbReference>
<dbReference type="EMBL" id="QEAN01000174">
    <property type="protein sequence ID" value="TPX44361.1"/>
    <property type="molecule type" value="Genomic_DNA"/>
</dbReference>
<dbReference type="UniPathway" id="UPA00051">
    <property type="reaction ID" value="UER00464"/>
</dbReference>
<dbReference type="UniPathway" id="UPA00050">
    <property type="reaction ID" value="UER00463"/>
</dbReference>
<keyword evidence="6" id="KW-0791">Threonine biosynthesis</keyword>
<evidence type="ECO:0000313" key="16">
    <source>
        <dbReference type="EMBL" id="TPX43436.1"/>
    </source>
</evidence>
<evidence type="ECO:0000256" key="13">
    <source>
        <dbReference type="PIRSR" id="PIRSR000148-1"/>
    </source>
</evidence>
<dbReference type="GO" id="GO:0004073">
    <property type="term" value="F:aspartate-semialdehyde dehydrogenase activity"/>
    <property type="evidence" value="ECO:0007669"/>
    <property type="project" value="UniProtKB-EC"/>
</dbReference>
<dbReference type="FunFam" id="3.30.360.10:FF:000016">
    <property type="entry name" value="Probable aspartate-semialdehyde dehydrogenase"/>
    <property type="match status" value="1"/>
</dbReference>
<keyword evidence="5" id="KW-0028">Amino-acid biosynthesis</keyword>
<dbReference type="Pfam" id="PF02774">
    <property type="entry name" value="Semialdhyde_dhC"/>
    <property type="match status" value="1"/>
</dbReference>
<keyword evidence="8" id="KW-0560">Oxidoreductase</keyword>
<dbReference type="CDD" id="cd02315">
    <property type="entry name" value="ScASADH_like_N"/>
    <property type="match status" value="1"/>
</dbReference>
<dbReference type="GO" id="GO:0046983">
    <property type="term" value="F:protein dimerization activity"/>
    <property type="evidence" value="ECO:0007669"/>
    <property type="project" value="InterPro"/>
</dbReference>
<dbReference type="EC" id="1.2.1.11" evidence="4"/>
<comment type="function">
    <text evidence="11">Catalyzes the NADPH-dependent formation of L-aspartate 4-semialdehyde (L-ASA) by the reductive dephosphorylation of 4-phospho-L-aspartate. Mediates the second step in the biosynthesis of amino acids that derive from aspartate (the aspartate family of amino acids), including methioinine and threonine, the latter of which is a precursor to isoleucine.</text>
</comment>
<dbReference type="InterPro" id="IPR000319">
    <property type="entry name" value="Asp-semialdehyde_DH_CS"/>
</dbReference>
<evidence type="ECO:0000256" key="12">
    <source>
        <dbReference type="ARBA" id="ARBA00050041"/>
    </source>
</evidence>
<evidence type="ECO:0000256" key="1">
    <source>
        <dbReference type="ARBA" id="ARBA00005021"/>
    </source>
</evidence>
<dbReference type="InterPro" id="IPR036291">
    <property type="entry name" value="NAD(P)-bd_dom_sf"/>
</dbReference>
<dbReference type="GO" id="GO:0009088">
    <property type="term" value="P:threonine biosynthetic process"/>
    <property type="evidence" value="ECO:0007669"/>
    <property type="project" value="UniProtKB-UniPathway"/>
</dbReference>
<feature type="active site" description="Proton acceptor" evidence="13">
    <location>
        <position position="275"/>
    </location>
</feature>
<dbReference type="OrthoDB" id="1894490at2759"/>
<dbReference type="GO" id="GO:0051287">
    <property type="term" value="F:NAD binding"/>
    <property type="evidence" value="ECO:0007669"/>
    <property type="project" value="InterPro"/>
</dbReference>
<evidence type="ECO:0000256" key="11">
    <source>
        <dbReference type="ARBA" id="ARBA00049950"/>
    </source>
</evidence>
<dbReference type="GO" id="GO:0050661">
    <property type="term" value="F:NADP binding"/>
    <property type="evidence" value="ECO:0007669"/>
    <property type="project" value="InterPro"/>
</dbReference>
<dbReference type="UniPathway" id="UPA00034">
    <property type="reaction ID" value="UER00016"/>
</dbReference>
<evidence type="ECO:0000256" key="3">
    <source>
        <dbReference type="ARBA" id="ARBA00010584"/>
    </source>
</evidence>
<dbReference type="InterPro" id="IPR051823">
    <property type="entry name" value="ASADH-related"/>
</dbReference>
<dbReference type="InterPro" id="IPR000534">
    <property type="entry name" value="Semialdehyde_DH_NAD-bd"/>
</dbReference>
<dbReference type="SUPFAM" id="SSF51735">
    <property type="entry name" value="NAD(P)-binding Rossmann-fold domains"/>
    <property type="match status" value="1"/>
</dbReference>
<dbReference type="SMART" id="SM00859">
    <property type="entry name" value="Semialdhyde_dh"/>
    <property type="match status" value="1"/>
</dbReference>
<dbReference type="AlphaFoldDB" id="A0A507CW94"/>
<evidence type="ECO:0000313" key="17">
    <source>
        <dbReference type="EMBL" id="TPX44361.1"/>
    </source>
</evidence>
<keyword evidence="9" id="KW-0486">Methionine biosynthesis</keyword>
<dbReference type="NCBIfam" id="NF006416">
    <property type="entry name" value="PRK08664.1"/>
    <property type="match status" value="1"/>
</dbReference>
<sequence length="393" mass="42091">MSEPAKKKQRSGASPTTVTGNGGGAHEPREKINVGILGATGMVGQRLIQLLANHPYFTVTHLGASSRSSGKPYENAANWKQPTPVPSHLASLIIQPCESKHFRDVKIVFSGLDSDVAGPIEIEFLNANIAVFSNAKNHRMCADVPLIVPVVNTSHYDIIPFQRTQRNVERGLIVANANCSTTGLVVALKALQDAFGDLDKVMVTTMQAISGAGYPGISSIDVIDNIVPYISGEEDKLETEASKILGCTNSHNTAFVDAPLVISASCNRVPVIDGHTESVFVKFGDVSPDKSKRPVKPTIDQIKSALREYKCEAQELGVPSAPIHVIQVLEEADRPQPRLDRDVGNGMTVSVGRVRECTVFDVKFTLLSHNTILGAAGSAIMNAEVAVEKGLIL</sequence>
<accession>A0A507CW94</accession>
<dbReference type="PANTHER" id="PTHR46718:SF1">
    <property type="entry name" value="ASPARTATE-SEMIALDEHYDE DEHYDROGENASE"/>
    <property type="match status" value="1"/>
</dbReference>
<comment type="pathway">
    <text evidence="2">Amino-acid biosynthesis; L-threonine biosynthesis; L-threonine from L-aspartate: step 2/5.</text>
</comment>
<dbReference type="SUPFAM" id="SSF55347">
    <property type="entry name" value="Glyceraldehyde-3-phosphate dehydrogenase-like, C-terminal domain"/>
    <property type="match status" value="1"/>
</dbReference>
<evidence type="ECO:0000256" key="6">
    <source>
        <dbReference type="ARBA" id="ARBA00022697"/>
    </source>
</evidence>
<dbReference type="PIRSF" id="PIRSF000148">
    <property type="entry name" value="ASA_dh"/>
    <property type="match status" value="1"/>
</dbReference>
<evidence type="ECO:0000259" key="15">
    <source>
        <dbReference type="SMART" id="SM00859"/>
    </source>
</evidence>
<dbReference type="Pfam" id="PF01118">
    <property type="entry name" value="Semialdhyde_dh"/>
    <property type="match status" value="1"/>
</dbReference>
<evidence type="ECO:0000313" key="18">
    <source>
        <dbReference type="Proteomes" id="UP000317494"/>
    </source>
</evidence>
<keyword evidence="18" id="KW-1185">Reference proteome</keyword>
<dbReference type="GO" id="GO:0009089">
    <property type="term" value="P:lysine biosynthetic process via diaminopimelate"/>
    <property type="evidence" value="ECO:0007669"/>
    <property type="project" value="UniProtKB-UniPathway"/>
</dbReference>
<gene>
    <name evidence="16" type="ORF">SeLEV6574_g05075</name>
    <name evidence="17" type="ORF">SeMB42_g04371</name>
</gene>
<name>A0A507CW94_9FUNG</name>
<dbReference type="PROSITE" id="PS01103">
    <property type="entry name" value="ASD"/>
    <property type="match status" value="1"/>
</dbReference>
<evidence type="ECO:0000256" key="8">
    <source>
        <dbReference type="ARBA" id="ARBA00023002"/>
    </source>
</evidence>
<evidence type="ECO:0000256" key="14">
    <source>
        <dbReference type="SAM" id="MobiDB-lite"/>
    </source>
</evidence>
<feature type="active site" description="Acyl-thioester intermediate" evidence="13">
    <location>
        <position position="179"/>
    </location>
</feature>
<proteinExistence type="inferred from homology"/>
<keyword evidence="7" id="KW-0521">NADP</keyword>
<feature type="domain" description="Semialdehyde dehydrogenase NAD-binding" evidence="15">
    <location>
        <begin position="33"/>
        <end position="159"/>
    </location>
</feature>
<dbReference type="Gene3D" id="3.30.360.10">
    <property type="entry name" value="Dihydrodipicolinate Reductase, domain 2"/>
    <property type="match status" value="1"/>
</dbReference>
<dbReference type="CDD" id="cd18130">
    <property type="entry name" value="ASADH_C_arch_fung_like"/>
    <property type="match status" value="1"/>
</dbReference>
<protein>
    <recommendedName>
        <fullName evidence="12">Aspartate-semialdehyde dehydrogenase</fullName>
        <ecNumber evidence="4">1.2.1.11</ecNumber>
    </recommendedName>
</protein>
<evidence type="ECO:0000256" key="4">
    <source>
        <dbReference type="ARBA" id="ARBA00013120"/>
    </source>
</evidence>
<comment type="caution">
    <text evidence="16">The sequence shown here is derived from an EMBL/GenBank/DDBJ whole genome shotgun (WGS) entry which is preliminary data.</text>
</comment>
<dbReference type="InterPro" id="IPR012280">
    <property type="entry name" value="Semialdhyde_DH_dimer_dom"/>
</dbReference>
<dbReference type="Proteomes" id="UP000317494">
    <property type="component" value="Unassembled WGS sequence"/>
</dbReference>
<dbReference type="PANTHER" id="PTHR46718">
    <property type="entry name" value="ASPARTATE-SEMIALDEHYDE DEHYDROGENASE"/>
    <property type="match status" value="1"/>
</dbReference>
<evidence type="ECO:0000313" key="19">
    <source>
        <dbReference type="Proteomes" id="UP000320475"/>
    </source>
</evidence>
<comment type="catalytic activity">
    <reaction evidence="10">
        <text>L-aspartate 4-semialdehyde + phosphate + NADP(+) = 4-phospho-L-aspartate + NADPH + H(+)</text>
        <dbReference type="Rhea" id="RHEA:24284"/>
        <dbReference type="ChEBI" id="CHEBI:15378"/>
        <dbReference type="ChEBI" id="CHEBI:43474"/>
        <dbReference type="ChEBI" id="CHEBI:57535"/>
        <dbReference type="ChEBI" id="CHEBI:57783"/>
        <dbReference type="ChEBI" id="CHEBI:58349"/>
        <dbReference type="ChEBI" id="CHEBI:537519"/>
        <dbReference type="EC" id="1.2.1.11"/>
    </reaction>
    <physiologicalReaction direction="right-to-left" evidence="10">
        <dbReference type="Rhea" id="RHEA:24286"/>
    </physiologicalReaction>
</comment>
<dbReference type="Gene3D" id="3.40.50.720">
    <property type="entry name" value="NAD(P)-binding Rossmann-like Domain"/>
    <property type="match status" value="1"/>
</dbReference>
<evidence type="ECO:0000256" key="2">
    <source>
        <dbReference type="ARBA" id="ARBA00005097"/>
    </source>
</evidence>
<dbReference type="NCBIfam" id="TIGR00978">
    <property type="entry name" value="asd_EA"/>
    <property type="match status" value="1"/>
</dbReference>
<reference evidence="18 19" key="1">
    <citation type="journal article" date="2019" name="Sci. Rep.">
        <title>Comparative genomics of chytrid fungi reveal insights into the obligate biotrophic and pathogenic lifestyle of Synchytrium endobioticum.</title>
        <authorList>
            <person name="van de Vossenberg B.T.L.H."/>
            <person name="Warris S."/>
            <person name="Nguyen H.D.T."/>
            <person name="van Gent-Pelzer M.P.E."/>
            <person name="Joly D.L."/>
            <person name="van de Geest H.C."/>
            <person name="Bonants P.J.M."/>
            <person name="Smith D.S."/>
            <person name="Levesque C.A."/>
            <person name="van der Lee T.A.J."/>
        </authorList>
    </citation>
    <scope>NUCLEOTIDE SEQUENCE [LARGE SCALE GENOMIC DNA]</scope>
    <source>
        <strain evidence="16 19">LEV6574</strain>
        <strain evidence="17 18">MB42</strain>
    </source>
</reference>
<dbReference type="STRING" id="286115.A0A507CW94"/>
<comment type="similarity">
    <text evidence="3">Belongs to the aspartate-semialdehyde dehydrogenase family.</text>
</comment>
<evidence type="ECO:0000256" key="5">
    <source>
        <dbReference type="ARBA" id="ARBA00022605"/>
    </source>
</evidence>
<feature type="region of interest" description="Disordered" evidence="14">
    <location>
        <begin position="1"/>
        <end position="29"/>
    </location>
</feature>
<dbReference type="Proteomes" id="UP000320475">
    <property type="component" value="Unassembled WGS sequence"/>
</dbReference>
<evidence type="ECO:0000256" key="7">
    <source>
        <dbReference type="ARBA" id="ARBA00022857"/>
    </source>
</evidence>
<dbReference type="EMBL" id="QEAM01000224">
    <property type="protein sequence ID" value="TPX43436.1"/>
    <property type="molecule type" value="Genomic_DNA"/>
</dbReference>
<comment type="pathway">
    <text evidence="1">Amino-acid biosynthesis; L-methionine biosynthesis via de novo pathway; L-homoserine from L-aspartate: step 2/3.</text>
</comment>
<evidence type="ECO:0000256" key="9">
    <source>
        <dbReference type="ARBA" id="ARBA00023167"/>
    </source>
</evidence>
<dbReference type="VEuPathDB" id="FungiDB:SeMB42_g04371"/>
<organism evidence="16 19">
    <name type="scientific">Synchytrium endobioticum</name>
    <dbReference type="NCBI Taxonomy" id="286115"/>
    <lineage>
        <taxon>Eukaryota</taxon>
        <taxon>Fungi</taxon>
        <taxon>Fungi incertae sedis</taxon>
        <taxon>Chytridiomycota</taxon>
        <taxon>Chytridiomycota incertae sedis</taxon>
        <taxon>Chytridiomycetes</taxon>
        <taxon>Synchytriales</taxon>
        <taxon>Synchytriaceae</taxon>
        <taxon>Synchytrium</taxon>
    </lineage>
</organism>
<evidence type="ECO:0000256" key="10">
    <source>
        <dbReference type="ARBA" id="ARBA00049864"/>
    </source>
</evidence>